<accession>A0A1Y2EQW2</accession>
<dbReference type="PRINTS" id="PR00080">
    <property type="entry name" value="SDRFAMILY"/>
</dbReference>
<evidence type="ECO:0000256" key="2">
    <source>
        <dbReference type="ARBA" id="ARBA00022857"/>
    </source>
</evidence>
<dbReference type="RefSeq" id="XP_040721927.1">
    <property type="nucleotide sequence ID" value="XM_040868238.1"/>
</dbReference>
<organism evidence="4 5">
    <name type="scientific">Protomyces lactucae-debilis</name>
    <dbReference type="NCBI Taxonomy" id="2754530"/>
    <lineage>
        <taxon>Eukaryota</taxon>
        <taxon>Fungi</taxon>
        <taxon>Dikarya</taxon>
        <taxon>Ascomycota</taxon>
        <taxon>Taphrinomycotina</taxon>
        <taxon>Taphrinomycetes</taxon>
        <taxon>Taphrinales</taxon>
        <taxon>Protomycetaceae</taxon>
        <taxon>Protomyces</taxon>
    </lineage>
</organism>
<dbReference type="PRINTS" id="PR00081">
    <property type="entry name" value="GDHRDH"/>
</dbReference>
<evidence type="ECO:0000256" key="1">
    <source>
        <dbReference type="ARBA" id="ARBA00006484"/>
    </source>
</evidence>
<dbReference type="FunFam" id="3.40.50.720:FF:000090">
    <property type="entry name" value="NADP-dependent mannitol dehydrogenase"/>
    <property type="match status" value="1"/>
</dbReference>
<protein>
    <submittedName>
        <fullName evidence="4">Reductase with broad range of substrate specificity</fullName>
    </submittedName>
</protein>
<evidence type="ECO:0000313" key="4">
    <source>
        <dbReference type="EMBL" id="ORY73922.1"/>
    </source>
</evidence>
<evidence type="ECO:0000313" key="5">
    <source>
        <dbReference type="Proteomes" id="UP000193685"/>
    </source>
</evidence>
<sequence length="273" mass="29429">MNKYLAEATLPLSAPKLSDSVFESFSMKGKTAIVTGASGGIGHAVSQALAEAGCNVAMWYNSSKKTEQYAADIEKQYGVKAKAYQIKITDYDHVVEGIAEVVKDFGNLTNIVINAGIPSQEGCLDSKPDDWHKVVNVDFTGAFWCAKAAAHHFEKQKEGNIIFTASMSGSIVNVPQMQGCYNACKAGIIHLSKSLAVEFAPWCRVNSVSPGYIDTEISEFADKSIKAKWHELTPMGREADPRELKGAYLYLASGASTYTTGSDIIVDGGYCCP</sequence>
<dbReference type="Gene3D" id="3.40.50.720">
    <property type="entry name" value="NAD(P)-binding Rossmann-like Domain"/>
    <property type="match status" value="1"/>
</dbReference>
<dbReference type="STRING" id="56484.A0A1Y2EQW2"/>
<dbReference type="OrthoDB" id="1888931at2759"/>
<dbReference type="PANTHER" id="PTHR43008">
    <property type="entry name" value="BENZIL REDUCTASE"/>
    <property type="match status" value="1"/>
</dbReference>
<name>A0A1Y2EQW2_PROLT</name>
<comment type="similarity">
    <text evidence="1">Belongs to the short-chain dehydrogenases/reductases (SDR) family.</text>
</comment>
<proteinExistence type="inferred from homology"/>
<dbReference type="PANTHER" id="PTHR43008:SF13">
    <property type="entry name" value="L-XYLULOSE REDUCTASE-RELATED"/>
    <property type="match status" value="1"/>
</dbReference>
<dbReference type="OMA" id="YKCSVQN"/>
<keyword evidence="2" id="KW-0521">NADP</keyword>
<dbReference type="CDD" id="cd05352">
    <property type="entry name" value="MDH-like_SDR_c"/>
    <property type="match status" value="1"/>
</dbReference>
<dbReference type="AlphaFoldDB" id="A0A1Y2EQW2"/>
<keyword evidence="3" id="KW-0560">Oxidoreductase</keyword>
<dbReference type="Proteomes" id="UP000193685">
    <property type="component" value="Unassembled WGS sequence"/>
</dbReference>
<evidence type="ECO:0000256" key="3">
    <source>
        <dbReference type="ARBA" id="ARBA00023002"/>
    </source>
</evidence>
<dbReference type="InterPro" id="IPR036291">
    <property type="entry name" value="NAD(P)-bd_dom_sf"/>
</dbReference>
<keyword evidence="5" id="KW-1185">Reference proteome</keyword>
<dbReference type="PROSITE" id="PS00061">
    <property type="entry name" value="ADH_SHORT"/>
    <property type="match status" value="1"/>
</dbReference>
<dbReference type="InterPro" id="IPR020904">
    <property type="entry name" value="Sc_DH/Rdtase_CS"/>
</dbReference>
<comment type="caution">
    <text evidence="4">The sequence shown here is derived from an EMBL/GenBank/DDBJ whole genome shotgun (WGS) entry which is preliminary data.</text>
</comment>
<dbReference type="GO" id="GO:0050664">
    <property type="term" value="F:oxidoreductase activity, acting on NAD(P)H, oxygen as acceptor"/>
    <property type="evidence" value="ECO:0007669"/>
    <property type="project" value="TreeGrafter"/>
</dbReference>
<reference evidence="4 5" key="1">
    <citation type="submission" date="2016-07" db="EMBL/GenBank/DDBJ databases">
        <title>Pervasive Adenine N6-methylation of Active Genes in Fungi.</title>
        <authorList>
            <consortium name="DOE Joint Genome Institute"/>
            <person name="Mondo S.J."/>
            <person name="Dannebaum R.O."/>
            <person name="Kuo R.C."/>
            <person name="Labutti K."/>
            <person name="Haridas S."/>
            <person name="Kuo A."/>
            <person name="Salamov A."/>
            <person name="Ahrendt S.R."/>
            <person name="Lipzen A."/>
            <person name="Sullivan W."/>
            <person name="Andreopoulos W.B."/>
            <person name="Clum A."/>
            <person name="Lindquist E."/>
            <person name="Daum C."/>
            <person name="Ramamoorthy G.K."/>
            <person name="Gryganskyi A."/>
            <person name="Culley D."/>
            <person name="Magnuson J.K."/>
            <person name="James T.Y."/>
            <person name="O'Malley M.A."/>
            <person name="Stajich J.E."/>
            <person name="Spatafora J.W."/>
            <person name="Visel A."/>
            <person name="Grigoriev I.V."/>
        </authorList>
    </citation>
    <scope>NUCLEOTIDE SEQUENCE [LARGE SCALE GENOMIC DNA]</scope>
    <source>
        <strain evidence="4 5">12-1054</strain>
    </source>
</reference>
<dbReference type="InterPro" id="IPR002347">
    <property type="entry name" value="SDR_fam"/>
</dbReference>
<dbReference type="GO" id="GO:0044281">
    <property type="term" value="P:small molecule metabolic process"/>
    <property type="evidence" value="ECO:0007669"/>
    <property type="project" value="UniProtKB-ARBA"/>
</dbReference>
<dbReference type="GO" id="GO:0050085">
    <property type="term" value="F:mannitol 2-dehydrogenase (NADP+) activity"/>
    <property type="evidence" value="ECO:0007669"/>
    <property type="project" value="UniProtKB-ARBA"/>
</dbReference>
<dbReference type="Pfam" id="PF13561">
    <property type="entry name" value="adh_short_C2"/>
    <property type="match status" value="1"/>
</dbReference>
<dbReference type="GO" id="GO:0005975">
    <property type="term" value="P:carbohydrate metabolic process"/>
    <property type="evidence" value="ECO:0007669"/>
    <property type="project" value="UniProtKB-ARBA"/>
</dbReference>
<gene>
    <name evidence="4" type="ORF">BCR37DRAFT_362954</name>
</gene>
<dbReference type="GeneID" id="63784837"/>
<dbReference type="EMBL" id="MCFI01000032">
    <property type="protein sequence ID" value="ORY73922.1"/>
    <property type="molecule type" value="Genomic_DNA"/>
</dbReference>
<dbReference type="SUPFAM" id="SSF51735">
    <property type="entry name" value="NAD(P)-binding Rossmann-fold domains"/>
    <property type="match status" value="1"/>
</dbReference>